<reference evidence="1" key="2">
    <citation type="journal article" date="2015" name="Data Brief">
        <title>Shoot transcriptome of the giant reed, Arundo donax.</title>
        <authorList>
            <person name="Barrero R.A."/>
            <person name="Guerrero F.D."/>
            <person name="Moolhuijzen P."/>
            <person name="Goolsby J.A."/>
            <person name="Tidwell J."/>
            <person name="Bellgard S.E."/>
            <person name="Bellgard M.I."/>
        </authorList>
    </citation>
    <scope>NUCLEOTIDE SEQUENCE</scope>
    <source>
        <tissue evidence="1">Shoot tissue taken approximately 20 cm above the soil surface</tissue>
    </source>
</reference>
<dbReference type="EMBL" id="GBRH01214688">
    <property type="protein sequence ID" value="JAD83207.1"/>
    <property type="molecule type" value="Transcribed_RNA"/>
</dbReference>
<sequence length="75" mass="8557">MSVIQNSLLSEDNLTFKSLRCVNLDSNITNLLSCTFSNGNIGFRGKVFLFLQCFLSNHWNTRFTITQKCSKKKCS</sequence>
<organism evidence="1">
    <name type="scientific">Arundo donax</name>
    <name type="common">Giant reed</name>
    <name type="synonym">Donax arundinaceus</name>
    <dbReference type="NCBI Taxonomy" id="35708"/>
    <lineage>
        <taxon>Eukaryota</taxon>
        <taxon>Viridiplantae</taxon>
        <taxon>Streptophyta</taxon>
        <taxon>Embryophyta</taxon>
        <taxon>Tracheophyta</taxon>
        <taxon>Spermatophyta</taxon>
        <taxon>Magnoliopsida</taxon>
        <taxon>Liliopsida</taxon>
        <taxon>Poales</taxon>
        <taxon>Poaceae</taxon>
        <taxon>PACMAD clade</taxon>
        <taxon>Arundinoideae</taxon>
        <taxon>Arundineae</taxon>
        <taxon>Arundo</taxon>
    </lineage>
</organism>
<evidence type="ECO:0000313" key="1">
    <source>
        <dbReference type="EMBL" id="JAD83207.1"/>
    </source>
</evidence>
<accession>A0A0A9DHF3</accession>
<name>A0A0A9DHF3_ARUDO</name>
<reference evidence="1" key="1">
    <citation type="submission" date="2014-09" db="EMBL/GenBank/DDBJ databases">
        <authorList>
            <person name="Magalhaes I.L.F."/>
            <person name="Oliveira U."/>
            <person name="Santos F.R."/>
            <person name="Vidigal T.H.D.A."/>
            <person name="Brescovit A.D."/>
            <person name="Santos A.J."/>
        </authorList>
    </citation>
    <scope>NUCLEOTIDE SEQUENCE</scope>
    <source>
        <tissue evidence="1">Shoot tissue taken approximately 20 cm above the soil surface</tissue>
    </source>
</reference>
<proteinExistence type="predicted"/>
<dbReference type="AlphaFoldDB" id="A0A0A9DHF3"/>
<protein>
    <submittedName>
        <fullName evidence="1">Uncharacterized protein</fullName>
    </submittedName>
</protein>